<evidence type="ECO:0000313" key="9">
    <source>
        <dbReference type="EMBL" id="VAV98126.1"/>
    </source>
</evidence>
<evidence type="ECO:0000259" key="8">
    <source>
        <dbReference type="Pfam" id="PF03918"/>
    </source>
</evidence>
<dbReference type="GO" id="GO:0017004">
    <property type="term" value="P:cytochrome complex assembly"/>
    <property type="evidence" value="ECO:0007669"/>
    <property type="project" value="UniProtKB-KW"/>
</dbReference>
<comment type="similarity">
    <text evidence="1">Belongs to the CcmH/CycL/Ccl2/NrfF family.</text>
</comment>
<evidence type="ECO:0000256" key="4">
    <source>
        <dbReference type="ARBA" id="ARBA00022729"/>
    </source>
</evidence>
<keyword evidence="7" id="KW-1133">Transmembrane helix</keyword>
<accession>A0A3B0SB02</accession>
<evidence type="ECO:0000256" key="5">
    <source>
        <dbReference type="ARBA" id="ARBA00022748"/>
    </source>
</evidence>
<dbReference type="InterPro" id="IPR005616">
    <property type="entry name" value="CcmH/CycL/Ccl2/NrfF_N"/>
</dbReference>
<keyword evidence="3" id="KW-0479">Metal-binding</keyword>
<dbReference type="Pfam" id="PF03918">
    <property type="entry name" value="CcmH"/>
    <property type="match status" value="1"/>
</dbReference>
<dbReference type="GO" id="GO:0046872">
    <property type="term" value="F:metal ion binding"/>
    <property type="evidence" value="ECO:0007669"/>
    <property type="project" value="UniProtKB-KW"/>
</dbReference>
<keyword evidence="7" id="KW-0472">Membrane</keyword>
<keyword evidence="9" id="KW-0456">Lyase</keyword>
<reference evidence="9" key="1">
    <citation type="submission" date="2018-06" db="EMBL/GenBank/DDBJ databases">
        <authorList>
            <person name="Zhirakovskaya E."/>
        </authorList>
    </citation>
    <scope>NUCLEOTIDE SEQUENCE</scope>
</reference>
<evidence type="ECO:0000256" key="1">
    <source>
        <dbReference type="ARBA" id="ARBA00010342"/>
    </source>
</evidence>
<keyword evidence="2" id="KW-0349">Heme</keyword>
<dbReference type="Gene3D" id="1.10.8.640">
    <property type="entry name" value="Cytochrome C biogenesis protein"/>
    <property type="match status" value="1"/>
</dbReference>
<feature type="domain" description="CcmH/CycL/Ccl2/NrfF N-terminal" evidence="8">
    <location>
        <begin position="9"/>
        <end position="149"/>
    </location>
</feature>
<organism evidence="9">
    <name type="scientific">hydrothermal vent metagenome</name>
    <dbReference type="NCBI Taxonomy" id="652676"/>
    <lineage>
        <taxon>unclassified sequences</taxon>
        <taxon>metagenomes</taxon>
        <taxon>ecological metagenomes</taxon>
    </lineage>
</organism>
<dbReference type="GO" id="GO:0005886">
    <property type="term" value="C:plasma membrane"/>
    <property type="evidence" value="ECO:0007669"/>
    <property type="project" value="TreeGrafter"/>
</dbReference>
<name>A0A3B0SB02_9ZZZZ</name>
<keyword evidence="5" id="KW-0201">Cytochrome c-type biogenesis</keyword>
<evidence type="ECO:0000256" key="6">
    <source>
        <dbReference type="ARBA" id="ARBA00023004"/>
    </source>
</evidence>
<feature type="transmembrane region" description="Helical" evidence="7">
    <location>
        <begin position="99"/>
        <end position="122"/>
    </location>
</feature>
<sequence>MKKIMATLLALSFLTLPALAVEPSEVLDDPVLETRARNLSTGLRCLVCKNQNIDESNAGLARDLRVLVRERLVAGDSDEETMTYIVSKYGEYVLLKPRFALHTLILWLGPFALLLLGGGILLQMRKRKPATTAEEALSEEEKKQLQDMMS</sequence>
<dbReference type="AlphaFoldDB" id="A0A3B0SB02"/>
<dbReference type="InterPro" id="IPR038297">
    <property type="entry name" value="CcmH/CycL/NrfF/Ccl2_sf"/>
</dbReference>
<dbReference type="EMBL" id="UOEC01000151">
    <property type="protein sequence ID" value="VAV98126.1"/>
    <property type="molecule type" value="Genomic_DNA"/>
</dbReference>
<evidence type="ECO:0000256" key="2">
    <source>
        <dbReference type="ARBA" id="ARBA00022617"/>
    </source>
</evidence>
<gene>
    <name evidence="9" type="ORF">MNBD_ALPHA08-91</name>
</gene>
<dbReference type="InterPro" id="IPR051263">
    <property type="entry name" value="C-type_cytochrome_biogenesis"/>
</dbReference>
<dbReference type="CDD" id="cd16378">
    <property type="entry name" value="CcmH_N"/>
    <property type="match status" value="1"/>
</dbReference>
<keyword evidence="7" id="KW-0812">Transmembrane</keyword>
<dbReference type="PANTHER" id="PTHR47870:SF1">
    <property type="entry name" value="CYTOCHROME C-TYPE BIOGENESIS PROTEIN CCMH"/>
    <property type="match status" value="1"/>
</dbReference>
<protein>
    <submittedName>
        <fullName evidence="9">Cytochrome c heme lyase subunit CcmL</fullName>
    </submittedName>
</protein>
<keyword evidence="6" id="KW-0408">Iron</keyword>
<proteinExistence type="inferred from homology"/>
<evidence type="ECO:0000256" key="7">
    <source>
        <dbReference type="SAM" id="Phobius"/>
    </source>
</evidence>
<keyword evidence="4" id="KW-0732">Signal</keyword>
<evidence type="ECO:0000256" key="3">
    <source>
        <dbReference type="ARBA" id="ARBA00022723"/>
    </source>
</evidence>
<dbReference type="GO" id="GO:0016829">
    <property type="term" value="F:lyase activity"/>
    <property type="evidence" value="ECO:0007669"/>
    <property type="project" value="UniProtKB-KW"/>
</dbReference>
<dbReference type="PANTHER" id="PTHR47870">
    <property type="entry name" value="CYTOCHROME C-TYPE BIOGENESIS PROTEIN CCMH"/>
    <property type="match status" value="1"/>
</dbReference>